<dbReference type="Proteomes" id="UP000002015">
    <property type="component" value="Chromosome"/>
</dbReference>
<feature type="domain" description="TadE-like" evidence="2">
    <location>
        <begin position="6"/>
        <end position="48"/>
    </location>
</feature>
<dbReference type="HOGENOM" id="CLU_136271_1_0_6"/>
<keyword evidence="1" id="KW-1133">Transmembrane helix</keyword>
<evidence type="ECO:0000259" key="2">
    <source>
        <dbReference type="Pfam" id="PF07811"/>
    </source>
</evidence>
<dbReference type="OrthoDB" id="6948598at2"/>
<dbReference type="KEGG" id="sse:Ssed_2368"/>
<keyword evidence="1" id="KW-0812">Transmembrane</keyword>
<dbReference type="eggNOG" id="COG4961">
    <property type="taxonomic scope" value="Bacteria"/>
</dbReference>
<proteinExistence type="predicted"/>
<protein>
    <recommendedName>
        <fullName evidence="2">TadE-like domain-containing protein</fullName>
    </recommendedName>
</protein>
<accession>A8FVV4</accession>
<sequence length="152" mass="16955">MRFQRGVYAVEFAIVAGVFLMLLFAIIEVGRLMYTYNVLHEASRRAARIAVVCQVTDTDIKNMGLFNGIDLIPNLTPANLTISYLDNEGDEATGMAIVLVRAEIANYQHEFLVPGLYRVINSPTFSTYLPRESLGVYHVEDEDPGSGYIDCN</sequence>
<keyword evidence="1" id="KW-0472">Membrane</keyword>
<dbReference type="RefSeq" id="WP_012142712.1">
    <property type="nucleotide sequence ID" value="NC_009831.1"/>
</dbReference>
<feature type="transmembrane region" description="Helical" evidence="1">
    <location>
        <begin position="6"/>
        <end position="27"/>
    </location>
</feature>
<dbReference type="STRING" id="425104.Ssed_2368"/>
<evidence type="ECO:0000313" key="3">
    <source>
        <dbReference type="EMBL" id="ABV36977.1"/>
    </source>
</evidence>
<dbReference type="AlphaFoldDB" id="A8FVV4"/>
<keyword evidence="4" id="KW-1185">Reference proteome</keyword>
<organism evidence="3 4">
    <name type="scientific">Shewanella sediminis (strain HAW-EB3)</name>
    <dbReference type="NCBI Taxonomy" id="425104"/>
    <lineage>
        <taxon>Bacteria</taxon>
        <taxon>Pseudomonadati</taxon>
        <taxon>Pseudomonadota</taxon>
        <taxon>Gammaproteobacteria</taxon>
        <taxon>Alteromonadales</taxon>
        <taxon>Shewanellaceae</taxon>
        <taxon>Shewanella</taxon>
    </lineage>
</organism>
<gene>
    <name evidence="3" type="ordered locus">Ssed_2368</name>
</gene>
<evidence type="ECO:0000313" key="4">
    <source>
        <dbReference type="Proteomes" id="UP000002015"/>
    </source>
</evidence>
<reference evidence="3 4" key="1">
    <citation type="submission" date="2007-08" db="EMBL/GenBank/DDBJ databases">
        <title>Complete sequence of Shewanella sediminis HAW-EB3.</title>
        <authorList>
            <consortium name="US DOE Joint Genome Institute"/>
            <person name="Copeland A."/>
            <person name="Lucas S."/>
            <person name="Lapidus A."/>
            <person name="Barry K."/>
            <person name="Glavina del Rio T."/>
            <person name="Dalin E."/>
            <person name="Tice H."/>
            <person name="Pitluck S."/>
            <person name="Chertkov O."/>
            <person name="Brettin T."/>
            <person name="Bruce D."/>
            <person name="Detter J.C."/>
            <person name="Han C."/>
            <person name="Schmutz J."/>
            <person name="Larimer F."/>
            <person name="Land M."/>
            <person name="Hauser L."/>
            <person name="Kyrpides N."/>
            <person name="Kim E."/>
            <person name="Zhao J.-S."/>
            <person name="Richardson P."/>
        </authorList>
    </citation>
    <scope>NUCLEOTIDE SEQUENCE [LARGE SCALE GENOMIC DNA]</scope>
    <source>
        <strain evidence="3 4">HAW-EB3</strain>
    </source>
</reference>
<evidence type="ECO:0000256" key="1">
    <source>
        <dbReference type="SAM" id="Phobius"/>
    </source>
</evidence>
<name>A8FVV4_SHESH</name>
<dbReference type="EMBL" id="CP000821">
    <property type="protein sequence ID" value="ABV36977.1"/>
    <property type="molecule type" value="Genomic_DNA"/>
</dbReference>
<dbReference type="Pfam" id="PF07811">
    <property type="entry name" value="TadE"/>
    <property type="match status" value="1"/>
</dbReference>
<dbReference type="InterPro" id="IPR012495">
    <property type="entry name" value="TadE-like_dom"/>
</dbReference>